<evidence type="ECO:0000256" key="1">
    <source>
        <dbReference type="SAM" id="SignalP"/>
    </source>
</evidence>
<organism evidence="2 3">
    <name type="scientific">Parelaphostrongylus tenuis</name>
    <name type="common">Meningeal worm</name>
    <dbReference type="NCBI Taxonomy" id="148309"/>
    <lineage>
        <taxon>Eukaryota</taxon>
        <taxon>Metazoa</taxon>
        <taxon>Ecdysozoa</taxon>
        <taxon>Nematoda</taxon>
        <taxon>Chromadorea</taxon>
        <taxon>Rhabditida</taxon>
        <taxon>Rhabditina</taxon>
        <taxon>Rhabditomorpha</taxon>
        <taxon>Strongyloidea</taxon>
        <taxon>Metastrongylidae</taxon>
        <taxon>Parelaphostrongylus</taxon>
    </lineage>
</organism>
<accession>A0AAD5MHH3</accession>
<sequence>MQLFALLSLVSVIFQLFPHVDGSGPCHVQLSYPVLQPEQYNGSWFVVAMKVPSSRSFLPFNVNSSMIRLEVDGDELLNMTEYHSINGTCMPPLFGAWTKKELGYFMELRTENGYLFTIGLRAIYHAYSGEDNTEMNMVVYGCAQDDGYGNCLQNEELVIIMSNSRHPQTLQLFKSAKLIEDAACIDILQFETLDTYTACGDEVVDDDQKLIHAKIDENNEFVDVECRVENQRTPSTNIRSFFDEPRVLTVTAYIDPSLMNEQISHVSCVYTNKSSAICEWIRQNTCFKSQLTQSFNGESALQMVSNYTRLDGNETSIDWSGTIIWENGDEYITIHCFVIGVDGACDSWRVYVWSDEDHMDQPTIHQIYRQLQAFCIDPTDLIFLNTFRECSNQLTLSQRSSESCGGVVEAWSPLNRAMLQGVWYFAADLNADPKIFLQSAVISLTPNETDPSVMHLRYYAQKESDSECVGPGDGIVILLDNNTIDVTIEYRYSLVPKFRNTMSFKYQVLYIDNQRAALYWCYRRAGNGTCIQHDVNLMIRSRHFSHNDLSMVLPYLKMVCIEKDSLRWFDLHSQCGSEMSASTQLRRDLITLSHYDVLHILINVQKPQCLVQEVKGVRADLGAIEKAGTWFLMARFDEMALDTYAMVMRLTAVSNTTAVLRLFQSAALPGEPLACFTRVFTVRELKNGTDFFYELHFEASTKNSTTMIFRFLFFNRHVGVLYSCLSISADGKCDERAIYVISRHETIDHAELIVLEKVAKAVCVDPRVLYHTDTFDECVYDHAQLRPPFCSSIEVDSSIAEWEHLDSKQITHVYGRLKYYAVASSKMFPNPFAVRFDGVTFQKISENETGCVSQPVQIEYSTRNRLLVRVDGEVVLLHPAASRSELFLKEAQLTGSLPCLNAIQIQNTTCAELLPPICEGAKPLRMAEQLHGEWVLYAADPTYVLNWKCKVEAFGIDQHEFTCQSEGWFGECERDTRAVLTVDAWGGFRLSTSSPIHMPSELMSSGNISVTSTRLILMSDGDLVGRRYSVWLRPDYEPDDELANELSRFCIWPLPAQICSRQSNC</sequence>
<dbReference type="PANTHER" id="PTHR11873:SF0">
    <property type="entry name" value="LIPOCALIN-RELATED PROTEIN"/>
    <property type="match status" value="1"/>
</dbReference>
<dbReference type="GO" id="GO:0034632">
    <property type="term" value="F:retinol transmembrane transporter activity"/>
    <property type="evidence" value="ECO:0007669"/>
    <property type="project" value="InterPro"/>
</dbReference>
<dbReference type="Gene3D" id="2.40.128.20">
    <property type="match status" value="1"/>
</dbReference>
<name>A0AAD5MHH3_PARTN</name>
<evidence type="ECO:0000313" key="2">
    <source>
        <dbReference type="EMBL" id="KAJ1356858.1"/>
    </source>
</evidence>
<keyword evidence="1" id="KW-0732">Signal</keyword>
<proteinExistence type="predicted"/>
<gene>
    <name evidence="2" type="ORF">KIN20_014696</name>
</gene>
<protein>
    <submittedName>
        <fullName evidence="2">Uncharacterized protein</fullName>
    </submittedName>
</protein>
<dbReference type="GO" id="GO:0005501">
    <property type="term" value="F:retinoid binding"/>
    <property type="evidence" value="ECO:0007669"/>
    <property type="project" value="InterPro"/>
</dbReference>
<dbReference type="EMBL" id="JAHQIW010002949">
    <property type="protein sequence ID" value="KAJ1356858.1"/>
    <property type="molecule type" value="Genomic_DNA"/>
</dbReference>
<comment type="caution">
    <text evidence="2">The sequence shown here is derived from an EMBL/GenBank/DDBJ whole genome shotgun (WGS) entry which is preliminary data.</text>
</comment>
<feature type="signal peptide" evidence="1">
    <location>
        <begin position="1"/>
        <end position="22"/>
    </location>
</feature>
<dbReference type="SUPFAM" id="SSF50814">
    <property type="entry name" value="Lipocalins"/>
    <property type="match status" value="4"/>
</dbReference>
<feature type="chain" id="PRO_5042092332" evidence="1">
    <location>
        <begin position="23"/>
        <end position="1065"/>
    </location>
</feature>
<keyword evidence="3" id="KW-1185">Reference proteome</keyword>
<reference evidence="2" key="1">
    <citation type="submission" date="2021-06" db="EMBL/GenBank/DDBJ databases">
        <title>Parelaphostrongylus tenuis whole genome reference sequence.</title>
        <authorList>
            <person name="Garwood T.J."/>
            <person name="Larsen P.A."/>
            <person name="Fountain-Jones N.M."/>
            <person name="Garbe J.R."/>
            <person name="Macchietto M.G."/>
            <person name="Kania S.A."/>
            <person name="Gerhold R.W."/>
            <person name="Richards J.E."/>
            <person name="Wolf T.M."/>
        </authorList>
    </citation>
    <scope>NUCLEOTIDE SEQUENCE</scope>
    <source>
        <strain evidence="2">MNPRO001-30</strain>
        <tissue evidence="2">Meninges</tissue>
    </source>
</reference>
<dbReference type="AlphaFoldDB" id="A0AAD5MHH3"/>
<dbReference type="Proteomes" id="UP001196413">
    <property type="component" value="Unassembled WGS sequence"/>
</dbReference>
<dbReference type="InterPro" id="IPR012674">
    <property type="entry name" value="Calycin"/>
</dbReference>
<dbReference type="InterPro" id="IPR002449">
    <property type="entry name" value="Retinol-bd/Purpurin"/>
</dbReference>
<dbReference type="PANTHER" id="PTHR11873">
    <property type="entry name" value="RETINOL-BINDING PROTEIN 4"/>
    <property type="match status" value="1"/>
</dbReference>
<evidence type="ECO:0000313" key="3">
    <source>
        <dbReference type="Proteomes" id="UP001196413"/>
    </source>
</evidence>